<protein>
    <submittedName>
        <fullName evidence="7">TetR/AcrR family transcriptional regulator</fullName>
    </submittedName>
</protein>
<gene>
    <name evidence="7" type="ORF">JMF97_13940</name>
</gene>
<dbReference type="InterPro" id="IPR050109">
    <property type="entry name" value="HTH-type_TetR-like_transc_reg"/>
</dbReference>
<feature type="domain" description="HTH tetR-type" evidence="6">
    <location>
        <begin position="33"/>
        <end position="93"/>
    </location>
</feature>
<keyword evidence="8" id="KW-1185">Reference proteome</keyword>
<evidence type="ECO:0000256" key="2">
    <source>
        <dbReference type="ARBA" id="ARBA00023125"/>
    </source>
</evidence>
<accession>A0ABS1ULR6</accession>
<feature type="region of interest" description="Disordered" evidence="5">
    <location>
        <begin position="1"/>
        <end position="32"/>
    </location>
</feature>
<evidence type="ECO:0000256" key="3">
    <source>
        <dbReference type="ARBA" id="ARBA00023163"/>
    </source>
</evidence>
<dbReference type="EMBL" id="JAETXL010000004">
    <property type="protein sequence ID" value="MBL6277258.1"/>
    <property type="molecule type" value="Genomic_DNA"/>
</dbReference>
<dbReference type="SUPFAM" id="SSF48498">
    <property type="entry name" value="Tetracyclin repressor-like, C-terminal domain"/>
    <property type="match status" value="1"/>
</dbReference>
<feature type="DNA-binding region" description="H-T-H motif" evidence="4">
    <location>
        <begin position="56"/>
        <end position="75"/>
    </location>
</feature>
<dbReference type="Gene3D" id="1.10.10.60">
    <property type="entry name" value="Homeodomain-like"/>
    <property type="match status" value="1"/>
</dbReference>
<keyword evidence="2 4" id="KW-0238">DNA-binding</keyword>
<dbReference type="InterPro" id="IPR036271">
    <property type="entry name" value="Tet_transcr_reg_TetR-rel_C_sf"/>
</dbReference>
<dbReference type="InterPro" id="IPR011075">
    <property type="entry name" value="TetR_C"/>
</dbReference>
<dbReference type="InterPro" id="IPR001647">
    <property type="entry name" value="HTH_TetR"/>
</dbReference>
<evidence type="ECO:0000256" key="1">
    <source>
        <dbReference type="ARBA" id="ARBA00023015"/>
    </source>
</evidence>
<dbReference type="Pfam" id="PF00440">
    <property type="entry name" value="TetR_N"/>
    <property type="match status" value="1"/>
</dbReference>
<feature type="compositionally biased region" description="Polar residues" evidence="5">
    <location>
        <begin position="1"/>
        <end position="16"/>
    </location>
</feature>
<keyword evidence="1" id="KW-0805">Transcription regulation</keyword>
<keyword evidence="3" id="KW-0804">Transcription</keyword>
<name>A0ABS1ULR6_9ACTN</name>
<evidence type="ECO:0000259" key="6">
    <source>
        <dbReference type="PROSITE" id="PS50977"/>
    </source>
</evidence>
<reference evidence="7 8" key="1">
    <citation type="submission" date="2021-01" db="EMBL/GenBank/DDBJ databases">
        <title>Genome sequencing of Micromonospora fiedleri MG-37.</title>
        <authorList>
            <person name="Moreland P.E.J."/>
            <person name="Stach J.E.M."/>
        </authorList>
    </citation>
    <scope>NUCLEOTIDE SEQUENCE [LARGE SCALE GENOMIC DNA]</scope>
    <source>
        <strain evidence="7 8">MG-37</strain>
    </source>
</reference>
<sequence>MKTQRPYNGGQVTQLTPDYEAPRRRGRGRRPADQVRAEILTAAGNLLLAEGMAGFTIEKVAAQAGASRMTIYKWWPSKGALALDGYFAVVGPVLAFPDTGDIVADLTSQLTAFVHLMTDTSAGRVVSQLIAQAQTDPDLAVVYRERYSAPRRAMGVEALTRAVARGQLRPDIDAESVVDQLWGACYHRLLIPDQPLTEEFAATLVDNLMRGLR</sequence>
<evidence type="ECO:0000313" key="7">
    <source>
        <dbReference type="EMBL" id="MBL6277258.1"/>
    </source>
</evidence>
<dbReference type="Proteomes" id="UP000661193">
    <property type="component" value="Unassembled WGS sequence"/>
</dbReference>
<comment type="caution">
    <text evidence="7">The sequence shown here is derived from an EMBL/GenBank/DDBJ whole genome shotgun (WGS) entry which is preliminary data.</text>
</comment>
<dbReference type="SUPFAM" id="SSF46689">
    <property type="entry name" value="Homeodomain-like"/>
    <property type="match status" value="1"/>
</dbReference>
<dbReference type="PANTHER" id="PTHR30055:SF148">
    <property type="entry name" value="TETR-FAMILY TRANSCRIPTIONAL REGULATOR"/>
    <property type="match status" value="1"/>
</dbReference>
<proteinExistence type="predicted"/>
<dbReference type="Gene3D" id="1.10.357.10">
    <property type="entry name" value="Tetracycline Repressor, domain 2"/>
    <property type="match status" value="1"/>
</dbReference>
<dbReference type="PANTHER" id="PTHR30055">
    <property type="entry name" value="HTH-TYPE TRANSCRIPTIONAL REGULATOR RUTR"/>
    <property type="match status" value="1"/>
</dbReference>
<dbReference type="InterPro" id="IPR009057">
    <property type="entry name" value="Homeodomain-like_sf"/>
</dbReference>
<evidence type="ECO:0000256" key="4">
    <source>
        <dbReference type="PROSITE-ProRule" id="PRU00335"/>
    </source>
</evidence>
<dbReference type="PROSITE" id="PS50977">
    <property type="entry name" value="HTH_TETR_2"/>
    <property type="match status" value="1"/>
</dbReference>
<dbReference type="Pfam" id="PF16859">
    <property type="entry name" value="TetR_C_11"/>
    <property type="match status" value="1"/>
</dbReference>
<evidence type="ECO:0000313" key="8">
    <source>
        <dbReference type="Proteomes" id="UP000661193"/>
    </source>
</evidence>
<evidence type="ECO:0000256" key="5">
    <source>
        <dbReference type="SAM" id="MobiDB-lite"/>
    </source>
</evidence>
<organism evidence="7 8">
    <name type="scientific">Micromonospora fiedleri</name>
    <dbReference type="NCBI Taxonomy" id="1157498"/>
    <lineage>
        <taxon>Bacteria</taxon>
        <taxon>Bacillati</taxon>
        <taxon>Actinomycetota</taxon>
        <taxon>Actinomycetes</taxon>
        <taxon>Micromonosporales</taxon>
        <taxon>Micromonosporaceae</taxon>
        <taxon>Micromonospora</taxon>
    </lineage>
</organism>
<dbReference type="PRINTS" id="PR00455">
    <property type="entry name" value="HTHTETR"/>
</dbReference>